<feature type="transmembrane region" description="Helical" evidence="2">
    <location>
        <begin position="146"/>
        <end position="166"/>
    </location>
</feature>
<sequence>MAALIRILLFIPRLIARLFGYSGTAVRKASGNALADAASSAGGSAKVEVTPARPYTFLFREIGRPKLPVVSASEFDVDEARKLVRASDTYFSRPFTLFPPGSLFYEEVERAELEAALGVQEGSEDAGFAAWTTEFRKVLNDNARRLLLWYTPLVASLSAGLALLIHDMLPKDTVELPMIGERSADVLGWPLAALLGVFVLMLIYQWPYKFAQQRNLLGFDNTITSRFSQLNQNFQVAKRQALNVERNKRMNQVEELKEEAAAWTLAYHWLAQRLLLSERLVRNQMYQANRNATLYSAGGFVLTCAIVLVGGFASAQLFPERAAEEFWLAVGSGLAFAIITYLLAMAGVAGETCRMLEDNEWFRFSRIELDRAVAEHVGEDKLQIITFRDRNRLE</sequence>
<keyword evidence="2" id="KW-0472">Membrane</keyword>
<organism evidence="3 4">
    <name type="scientific">Parvularcula maris</name>
    <dbReference type="NCBI Taxonomy" id="2965077"/>
    <lineage>
        <taxon>Bacteria</taxon>
        <taxon>Pseudomonadati</taxon>
        <taxon>Pseudomonadota</taxon>
        <taxon>Alphaproteobacteria</taxon>
        <taxon>Parvularculales</taxon>
        <taxon>Parvularculaceae</taxon>
        <taxon>Parvularcula</taxon>
    </lineage>
</organism>
<proteinExistence type="predicted"/>
<keyword evidence="2" id="KW-1133">Transmembrane helix</keyword>
<feature type="transmembrane region" description="Helical" evidence="2">
    <location>
        <begin position="292"/>
        <end position="314"/>
    </location>
</feature>
<dbReference type="Proteomes" id="UP001142610">
    <property type="component" value="Unassembled WGS sequence"/>
</dbReference>
<comment type="caution">
    <text evidence="3">The sequence shown here is derived from an EMBL/GenBank/DDBJ whole genome shotgun (WGS) entry which is preliminary data.</text>
</comment>
<evidence type="ECO:0000313" key="4">
    <source>
        <dbReference type="Proteomes" id="UP001142610"/>
    </source>
</evidence>
<name>A0A9X2L6M1_9PROT</name>
<keyword evidence="4" id="KW-1185">Reference proteome</keyword>
<evidence type="ECO:0000256" key="1">
    <source>
        <dbReference type="SAM" id="Coils"/>
    </source>
</evidence>
<dbReference type="AlphaFoldDB" id="A0A9X2L6M1"/>
<evidence type="ECO:0000256" key="2">
    <source>
        <dbReference type="SAM" id="Phobius"/>
    </source>
</evidence>
<accession>A0A9X2L6M1</accession>
<dbReference type="RefSeq" id="WP_256617822.1">
    <property type="nucleotide sequence ID" value="NZ_JANIBC010000001.1"/>
</dbReference>
<dbReference type="EMBL" id="JANIBC010000001">
    <property type="protein sequence ID" value="MCQ8184017.1"/>
    <property type="molecule type" value="Genomic_DNA"/>
</dbReference>
<protein>
    <submittedName>
        <fullName evidence="3">Uncharacterized protein</fullName>
    </submittedName>
</protein>
<feature type="coiled-coil region" evidence="1">
    <location>
        <begin position="227"/>
        <end position="259"/>
    </location>
</feature>
<feature type="transmembrane region" description="Helical" evidence="2">
    <location>
        <begin position="186"/>
        <end position="204"/>
    </location>
</feature>
<feature type="transmembrane region" description="Helical" evidence="2">
    <location>
        <begin position="326"/>
        <end position="349"/>
    </location>
</feature>
<reference evidence="3" key="1">
    <citation type="submission" date="2022-07" db="EMBL/GenBank/DDBJ databases">
        <title>Parvularcula maris sp. nov., an algicidal bacterium isolated from seawater.</title>
        <authorList>
            <person name="Li F."/>
        </authorList>
    </citation>
    <scope>NUCLEOTIDE SEQUENCE</scope>
    <source>
        <strain evidence="3">BGMRC 0090</strain>
    </source>
</reference>
<evidence type="ECO:0000313" key="3">
    <source>
        <dbReference type="EMBL" id="MCQ8184017.1"/>
    </source>
</evidence>
<keyword evidence="1" id="KW-0175">Coiled coil</keyword>
<gene>
    <name evidence="3" type="ORF">NOG11_01325</name>
</gene>
<keyword evidence="2" id="KW-0812">Transmembrane</keyword>